<evidence type="ECO:0000313" key="2">
    <source>
        <dbReference type="Proteomes" id="UP000269923"/>
    </source>
</evidence>
<dbReference type="RefSeq" id="WP_124794626.1">
    <property type="nucleotide sequence ID" value="NZ_RQYC01000006.1"/>
</dbReference>
<reference evidence="1 2" key="1">
    <citation type="submission" date="2018-11" db="EMBL/GenBank/DDBJ databases">
        <title>Genomes From Bacteria Associated with the Canine Oral Cavity: a Test Case for Automated Genome-Based Taxonomic Assignment.</title>
        <authorList>
            <person name="Coil D.A."/>
            <person name="Jospin G."/>
            <person name="Darling A.E."/>
            <person name="Wallis C."/>
            <person name="Davis I.J."/>
            <person name="Harris S."/>
            <person name="Eisen J.A."/>
            <person name="Holcombe L.J."/>
            <person name="O'Flynn C."/>
        </authorList>
    </citation>
    <scope>NUCLEOTIDE SEQUENCE [LARGE SCALE GENOMIC DNA]</scope>
    <source>
        <strain evidence="1 2">COT-280</strain>
    </source>
</reference>
<sequence>MPLAEIVYHNRQAFLKLPDFFPTHHNSAYVRQDPQTGDMIVSPRPTGDWGELWRQLEAIGEVEEIADIAREAADYQDPLAESGRS</sequence>
<name>A0A3P2A4N8_9NEIS</name>
<dbReference type="OrthoDB" id="9810009at2"/>
<organism evidence="1 2">
    <name type="scientific">Conchiformibius steedae</name>
    <dbReference type="NCBI Taxonomy" id="153493"/>
    <lineage>
        <taxon>Bacteria</taxon>
        <taxon>Pseudomonadati</taxon>
        <taxon>Pseudomonadota</taxon>
        <taxon>Betaproteobacteria</taxon>
        <taxon>Neisseriales</taxon>
        <taxon>Neisseriaceae</taxon>
        <taxon>Conchiformibius</taxon>
    </lineage>
</organism>
<protein>
    <recommendedName>
        <fullName evidence="3">AbrB/MazE/SpoVT family DNA-binding domain-containing protein</fullName>
    </recommendedName>
</protein>
<accession>A0A3P2A4N8</accession>
<evidence type="ECO:0008006" key="3">
    <source>
        <dbReference type="Google" id="ProtNLM"/>
    </source>
</evidence>
<dbReference type="Proteomes" id="UP000269923">
    <property type="component" value="Unassembled WGS sequence"/>
</dbReference>
<comment type="caution">
    <text evidence="1">The sequence shown here is derived from an EMBL/GenBank/DDBJ whole genome shotgun (WGS) entry which is preliminary data.</text>
</comment>
<dbReference type="EMBL" id="RQYC01000006">
    <property type="protein sequence ID" value="RRD90411.1"/>
    <property type="molecule type" value="Genomic_DNA"/>
</dbReference>
<proteinExistence type="predicted"/>
<dbReference type="AlphaFoldDB" id="A0A3P2A4N8"/>
<evidence type="ECO:0000313" key="1">
    <source>
        <dbReference type="EMBL" id="RRD90411.1"/>
    </source>
</evidence>
<keyword evidence="2" id="KW-1185">Reference proteome</keyword>
<gene>
    <name evidence="1" type="ORF">EII21_05700</name>
</gene>